<evidence type="ECO:0000313" key="10">
    <source>
        <dbReference type="Proteomes" id="UP000184111"/>
    </source>
</evidence>
<dbReference type="SUPFAM" id="SSF55874">
    <property type="entry name" value="ATPase domain of HSP90 chaperone/DNA topoisomerase II/histidine kinase"/>
    <property type="match status" value="1"/>
</dbReference>
<dbReference type="Pfam" id="PF02518">
    <property type="entry name" value="HATPase_c"/>
    <property type="match status" value="1"/>
</dbReference>
<evidence type="ECO:0000256" key="6">
    <source>
        <dbReference type="SAM" id="Coils"/>
    </source>
</evidence>
<comment type="catalytic activity">
    <reaction evidence="1">
        <text>ATP + protein L-histidine = ADP + protein N-phospho-L-histidine.</text>
        <dbReference type="EC" id="2.7.13.3"/>
    </reaction>
</comment>
<feature type="compositionally biased region" description="Low complexity" evidence="7">
    <location>
        <begin position="420"/>
        <end position="449"/>
    </location>
</feature>
<keyword evidence="6" id="KW-0175">Coiled coil</keyword>
<dbReference type="RefSeq" id="WP_073494375.1">
    <property type="nucleotide sequence ID" value="NZ_FRBI01000002.1"/>
</dbReference>
<dbReference type="GO" id="GO:0005886">
    <property type="term" value="C:plasma membrane"/>
    <property type="evidence" value="ECO:0007669"/>
    <property type="project" value="TreeGrafter"/>
</dbReference>
<keyword evidence="4" id="KW-0808">Transferase</keyword>
<dbReference type="Proteomes" id="UP000184111">
    <property type="component" value="Unassembled WGS sequence"/>
</dbReference>
<keyword evidence="5 9" id="KW-0418">Kinase</keyword>
<organism evidence="9 10">
    <name type="scientific">Actinacidiphila paucisporea</name>
    <dbReference type="NCBI Taxonomy" id="310782"/>
    <lineage>
        <taxon>Bacteria</taxon>
        <taxon>Bacillati</taxon>
        <taxon>Actinomycetota</taxon>
        <taxon>Actinomycetes</taxon>
        <taxon>Kitasatosporales</taxon>
        <taxon>Streptomycetaceae</taxon>
        <taxon>Actinacidiphila</taxon>
    </lineage>
</organism>
<dbReference type="GO" id="GO:0000160">
    <property type="term" value="P:phosphorelay signal transduction system"/>
    <property type="evidence" value="ECO:0007669"/>
    <property type="project" value="TreeGrafter"/>
</dbReference>
<dbReference type="STRING" id="310782.SAMN05216499_102520"/>
<dbReference type="EC" id="2.7.13.3" evidence="2"/>
<evidence type="ECO:0000256" key="1">
    <source>
        <dbReference type="ARBA" id="ARBA00000085"/>
    </source>
</evidence>
<proteinExistence type="predicted"/>
<dbReference type="PANTHER" id="PTHR45436">
    <property type="entry name" value="SENSOR HISTIDINE KINASE YKOH"/>
    <property type="match status" value="1"/>
</dbReference>
<dbReference type="PANTHER" id="PTHR45436:SF5">
    <property type="entry name" value="SENSOR HISTIDINE KINASE TRCS"/>
    <property type="match status" value="1"/>
</dbReference>
<dbReference type="EMBL" id="FRBI01000002">
    <property type="protein sequence ID" value="SHL09157.1"/>
    <property type="molecule type" value="Genomic_DNA"/>
</dbReference>
<evidence type="ECO:0000259" key="8">
    <source>
        <dbReference type="Pfam" id="PF02518"/>
    </source>
</evidence>
<feature type="region of interest" description="Disordered" evidence="7">
    <location>
        <begin position="354"/>
        <end position="457"/>
    </location>
</feature>
<keyword evidence="10" id="KW-1185">Reference proteome</keyword>
<dbReference type="InterPro" id="IPR036890">
    <property type="entry name" value="HATPase_C_sf"/>
</dbReference>
<evidence type="ECO:0000256" key="5">
    <source>
        <dbReference type="ARBA" id="ARBA00022777"/>
    </source>
</evidence>
<dbReference type="AlphaFoldDB" id="A0A1M6XT45"/>
<dbReference type="InterPro" id="IPR050428">
    <property type="entry name" value="TCS_sensor_his_kinase"/>
</dbReference>
<gene>
    <name evidence="9" type="ORF">SAMN05216499_102520</name>
</gene>
<dbReference type="GO" id="GO:0004673">
    <property type="term" value="F:protein histidine kinase activity"/>
    <property type="evidence" value="ECO:0007669"/>
    <property type="project" value="UniProtKB-EC"/>
</dbReference>
<evidence type="ECO:0000256" key="7">
    <source>
        <dbReference type="SAM" id="MobiDB-lite"/>
    </source>
</evidence>
<evidence type="ECO:0000256" key="3">
    <source>
        <dbReference type="ARBA" id="ARBA00022553"/>
    </source>
</evidence>
<reference evidence="9 10" key="1">
    <citation type="submission" date="2016-11" db="EMBL/GenBank/DDBJ databases">
        <authorList>
            <person name="Jaros S."/>
            <person name="Januszkiewicz K."/>
            <person name="Wedrychowicz H."/>
        </authorList>
    </citation>
    <scope>NUCLEOTIDE SEQUENCE [LARGE SCALE GENOMIC DNA]</scope>
    <source>
        <strain evidence="9 10">CGMCC 4.2025</strain>
    </source>
</reference>
<dbReference type="Gene3D" id="3.30.565.10">
    <property type="entry name" value="Histidine kinase-like ATPase, C-terminal domain"/>
    <property type="match status" value="1"/>
</dbReference>
<evidence type="ECO:0000256" key="4">
    <source>
        <dbReference type="ARBA" id="ARBA00022679"/>
    </source>
</evidence>
<dbReference type="OrthoDB" id="3357461at2"/>
<protein>
    <recommendedName>
        <fullName evidence="2">histidine kinase</fullName>
        <ecNumber evidence="2">2.7.13.3</ecNumber>
    </recommendedName>
</protein>
<sequence>MLFAFIGVLLAAVVGGIWSGLRHVRDAQLVRMARTTVQTAEVRAKNADEQLRIAIEELRFLAADRIPAAVLALTHEHAPVPGLLHPQEANATLAKAMRDVLSATSAAAAGERDRVDAAARAAMRGATAKVQSLLYQTQSVLQDLQHELDDPRLLELDFRNELALRRIQATAVLCEAWPGLARSDSPLAEVVIGAQSRVAGYARIKMSNHLREQRLAVVARAAEPLAIAVAELLANATSYSHPDTAVPVTIQQSGGRGALIVVDDGGIGMDEETLARARRLLAGPEVLLLTELGNPPQAGFAVVGRLVRQYGFSCHVESSPYGGVRAMLRVPAELLTVLDEEHTLSVLVPAPAETAAPARPAEDPADDGPVVEATPLPSRRRRSPRTAAARPVAPVPPAAEAPVARTPEQAGALWGALQDGTRSGRSAAGSGTAVGTTSGRTAAGGSAAGDEQGDDRS</sequence>
<dbReference type="InterPro" id="IPR003594">
    <property type="entry name" value="HATPase_dom"/>
</dbReference>
<accession>A0A1M6XT45</accession>
<evidence type="ECO:0000313" key="9">
    <source>
        <dbReference type="EMBL" id="SHL09157.1"/>
    </source>
</evidence>
<evidence type="ECO:0000256" key="2">
    <source>
        <dbReference type="ARBA" id="ARBA00012438"/>
    </source>
</evidence>
<name>A0A1M6XT45_9ACTN</name>
<keyword evidence="3" id="KW-0597">Phosphoprotein</keyword>
<feature type="coiled-coil region" evidence="6">
    <location>
        <begin position="37"/>
        <end position="64"/>
    </location>
</feature>
<feature type="domain" description="Histidine kinase/HSP90-like ATPase" evidence="8">
    <location>
        <begin position="224"/>
        <end position="333"/>
    </location>
</feature>